<sequence>MNGKLKTICKEAVVVALAVVMVVGFGMPSLSYLGGQNTSTSSVYAADTAVVPAGGAVVKSIDTSTDPATIALDDGTSVSYDSGMTFMYGSSEVTYARAQKISASASSGGGGGMPPGMGGATKSLKVYNQYFKPDKTTVFGSNTNKVGTAKFRIGYYITNGGVDGDTSAIKSGITGSTLSLGKDVVGGTVTTSDNTTTVDGLEVNSYSDNLNPLVIQGTDSAKQTVAKINNATINLLGKSDGNGTVCDFSGWGAAISTYDNAKTIIDNADIHTTGVARCAVEGDDGSDTIIKNSDLAADGGTTYSGYENSANTELMVEPPWVLGIVGNARTTNLLGTASTMSVYNTTAYATKWGVLSTDGCSNVNLTTVDSTVNMDLSGNNLTEDSGYGTYAIGSALENFYGTTFNVSTYGTICANGENVLNYAASKGTIKTYKYNTTTKKYDTVVSSTTGKNKKSTVNSENFGVDIWGGGTVNLKDGTTFNTGNAAFLVKSGTASINITDKSKINSKNGVIMQVMDNEDSAATDPEGEGMTFARKYFSEKKGWAGENGQVYSNGDGSKNTKSSISVSNSTLKGNIYNGSGYQQQAETLTVNLKSGAKITGKISATSIKHSTDGGKTQNRYIPQGKYYQFGHVVNKAYYNKANNVTVKLTGNAVWKVTGTSIVTSLNVGSKAKLQGKVYVNGKLTKVKAGKTYTGKITVKKL</sequence>
<evidence type="ECO:0000256" key="1">
    <source>
        <dbReference type="SAM" id="Phobius"/>
    </source>
</evidence>
<name>A0A4R6Q2D7_9FIRM</name>
<dbReference type="Proteomes" id="UP000295500">
    <property type="component" value="Unassembled WGS sequence"/>
</dbReference>
<feature type="transmembrane region" description="Helical" evidence="1">
    <location>
        <begin position="12"/>
        <end position="33"/>
    </location>
</feature>
<evidence type="ECO:0000313" key="3">
    <source>
        <dbReference type="Proteomes" id="UP000295500"/>
    </source>
</evidence>
<organism evidence="2 3">
    <name type="scientific">Aminicella lysinilytica</name>
    <dbReference type="NCBI Taxonomy" id="433323"/>
    <lineage>
        <taxon>Bacteria</taxon>
        <taxon>Bacillati</taxon>
        <taxon>Bacillota</taxon>
        <taxon>Clostridia</taxon>
        <taxon>Peptostreptococcales</taxon>
        <taxon>Anaerovoracaceae</taxon>
        <taxon>Aminicella</taxon>
    </lineage>
</organism>
<protein>
    <submittedName>
        <fullName evidence="2">Uncharacterized protein</fullName>
    </submittedName>
</protein>
<keyword evidence="1" id="KW-1133">Transmembrane helix</keyword>
<dbReference type="RefSeq" id="WP_133528393.1">
    <property type="nucleotide sequence ID" value="NZ_SNXO01000016.1"/>
</dbReference>
<dbReference type="EMBL" id="SNXO01000016">
    <property type="protein sequence ID" value="TDP56341.1"/>
    <property type="molecule type" value="Genomic_DNA"/>
</dbReference>
<keyword evidence="1" id="KW-0812">Transmembrane</keyword>
<keyword evidence="1" id="KW-0472">Membrane</keyword>
<dbReference type="Gene3D" id="2.160.20.20">
    <property type="match status" value="1"/>
</dbReference>
<evidence type="ECO:0000313" key="2">
    <source>
        <dbReference type="EMBL" id="TDP56341.1"/>
    </source>
</evidence>
<gene>
    <name evidence="2" type="ORF">EV211_1164</name>
</gene>
<proteinExistence type="predicted"/>
<dbReference type="AlphaFoldDB" id="A0A4R6Q2D7"/>
<comment type="caution">
    <text evidence="2">The sequence shown here is derived from an EMBL/GenBank/DDBJ whole genome shotgun (WGS) entry which is preliminary data.</text>
</comment>
<dbReference type="OrthoDB" id="7054234at2"/>
<keyword evidence="3" id="KW-1185">Reference proteome</keyword>
<reference evidence="2 3" key="1">
    <citation type="submission" date="2019-03" db="EMBL/GenBank/DDBJ databases">
        <title>Genomic Encyclopedia of Type Strains, Phase IV (KMG-IV): sequencing the most valuable type-strain genomes for metagenomic binning, comparative biology and taxonomic classification.</title>
        <authorList>
            <person name="Goeker M."/>
        </authorList>
    </citation>
    <scope>NUCLEOTIDE SEQUENCE [LARGE SCALE GENOMIC DNA]</scope>
    <source>
        <strain evidence="2 3">DSM 28287</strain>
    </source>
</reference>
<accession>A0A4R6Q2D7</accession>
<dbReference type="InterPro" id="IPR012332">
    <property type="entry name" value="Autotransporter_pectin_lyase_C"/>
</dbReference>